<comment type="similarity">
    <text evidence="1">Belongs to the N-CoR nuclear receptor corepressors family.</text>
</comment>
<accession>A0A2G8KF98</accession>
<keyword evidence="2" id="KW-0175">Coiled coil</keyword>
<dbReference type="Pfam" id="PF15784">
    <property type="entry name" value="GPS2_interact"/>
    <property type="match status" value="1"/>
</dbReference>
<feature type="domain" description="N-CoR GPS2-interacting" evidence="4">
    <location>
        <begin position="195"/>
        <end position="276"/>
    </location>
</feature>
<dbReference type="InterPro" id="IPR051571">
    <property type="entry name" value="N-CoR_corepressor"/>
</dbReference>
<protein>
    <submittedName>
        <fullName evidence="5">Putative serine/arginine repetitive matrix protein 2 isoform X4</fullName>
    </submittedName>
</protein>
<dbReference type="EMBL" id="MRZV01000628">
    <property type="protein sequence ID" value="PIK46677.1"/>
    <property type="molecule type" value="Genomic_DNA"/>
</dbReference>
<dbReference type="GO" id="GO:0000785">
    <property type="term" value="C:chromatin"/>
    <property type="evidence" value="ECO:0007669"/>
    <property type="project" value="TreeGrafter"/>
</dbReference>
<dbReference type="PANTHER" id="PTHR13992">
    <property type="entry name" value="NUCLEAR RECEPTOR CO-REPRESSOR RELATED NCOR"/>
    <property type="match status" value="1"/>
</dbReference>
<organism evidence="5 6">
    <name type="scientific">Stichopus japonicus</name>
    <name type="common">Sea cucumber</name>
    <dbReference type="NCBI Taxonomy" id="307972"/>
    <lineage>
        <taxon>Eukaryota</taxon>
        <taxon>Metazoa</taxon>
        <taxon>Echinodermata</taxon>
        <taxon>Eleutherozoa</taxon>
        <taxon>Echinozoa</taxon>
        <taxon>Holothuroidea</taxon>
        <taxon>Aspidochirotacea</taxon>
        <taxon>Aspidochirotida</taxon>
        <taxon>Stichopodidae</taxon>
        <taxon>Apostichopus</taxon>
    </lineage>
</organism>
<feature type="compositionally biased region" description="Basic and acidic residues" evidence="3">
    <location>
        <begin position="246"/>
        <end position="265"/>
    </location>
</feature>
<evidence type="ECO:0000256" key="3">
    <source>
        <dbReference type="SAM" id="MobiDB-lite"/>
    </source>
</evidence>
<dbReference type="Proteomes" id="UP000230750">
    <property type="component" value="Unassembled WGS sequence"/>
</dbReference>
<keyword evidence="6" id="KW-1185">Reference proteome</keyword>
<gene>
    <name evidence="5" type="ORF">BSL78_16462</name>
</gene>
<sequence>MSGVLMKPIVCPVVSLADQVSSASQLVEAISPYKRPRPQSPHGAHSIFYSPDHRFIQGGGHYTTNLYATAPQRDVRPHMQEMAAMNYQDHHPREMSSYNSLQSQIRRRPSLLSEFHAAAAERERERSGKEFYSRGLDPLRMHTSNHHPDNEISVAKRRRLDIDNDTKFRPVHENSTSTRVVTSSANQPEVKKEPFIPKVENVSPTPCDDESPSKVSKEGLLQAMEKMDREIQMVESQIVNLKKKKQELEQRTSQPREEEKAVADADWEPKQENIVQTIYAENQRKAEDAHKMLSKSGVQNILPLYNQMSDEPNHKEVLKKNYELSRRFILYFKQQAAERNLREKNYCQLYNRRMEAWENRMEKIESNPKKKAKDAKTREFFEKQFPEIRKQREQQERFSRAGTRSWGNIARSEAELAEIVDGLNEQEANERHMRSLTVIPPMLLEKNRGALTL</sequence>
<dbReference type="OrthoDB" id="10258692at2759"/>
<evidence type="ECO:0000259" key="4">
    <source>
        <dbReference type="Pfam" id="PF15784"/>
    </source>
</evidence>
<dbReference type="AlphaFoldDB" id="A0A2G8KF98"/>
<evidence type="ECO:0000313" key="5">
    <source>
        <dbReference type="EMBL" id="PIK46677.1"/>
    </source>
</evidence>
<dbReference type="Gene3D" id="1.20.5.430">
    <property type="match status" value="1"/>
</dbReference>
<dbReference type="GO" id="GO:0003714">
    <property type="term" value="F:transcription corepressor activity"/>
    <property type="evidence" value="ECO:0007669"/>
    <property type="project" value="TreeGrafter"/>
</dbReference>
<dbReference type="GO" id="GO:0000122">
    <property type="term" value="P:negative regulation of transcription by RNA polymerase II"/>
    <property type="evidence" value="ECO:0007669"/>
    <property type="project" value="TreeGrafter"/>
</dbReference>
<reference evidence="5 6" key="1">
    <citation type="journal article" date="2017" name="PLoS Biol.">
        <title>The sea cucumber genome provides insights into morphological evolution and visceral regeneration.</title>
        <authorList>
            <person name="Zhang X."/>
            <person name="Sun L."/>
            <person name="Yuan J."/>
            <person name="Sun Y."/>
            <person name="Gao Y."/>
            <person name="Zhang L."/>
            <person name="Li S."/>
            <person name="Dai H."/>
            <person name="Hamel J.F."/>
            <person name="Liu C."/>
            <person name="Yu Y."/>
            <person name="Liu S."/>
            <person name="Lin W."/>
            <person name="Guo K."/>
            <person name="Jin S."/>
            <person name="Xu P."/>
            <person name="Storey K.B."/>
            <person name="Huan P."/>
            <person name="Zhang T."/>
            <person name="Zhou Y."/>
            <person name="Zhang J."/>
            <person name="Lin C."/>
            <person name="Li X."/>
            <person name="Xing L."/>
            <person name="Huo D."/>
            <person name="Sun M."/>
            <person name="Wang L."/>
            <person name="Mercier A."/>
            <person name="Li F."/>
            <person name="Yang H."/>
            <person name="Xiang J."/>
        </authorList>
    </citation>
    <scope>NUCLEOTIDE SEQUENCE [LARGE SCALE GENOMIC DNA]</scope>
    <source>
        <strain evidence="5">Shaxun</strain>
        <tissue evidence="5">Muscle</tissue>
    </source>
</reference>
<comment type="caution">
    <text evidence="5">The sequence shown here is derived from an EMBL/GenBank/DDBJ whole genome shotgun (WGS) entry which is preliminary data.</text>
</comment>
<feature type="region of interest" description="Disordered" evidence="3">
    <location>
        <begin position="243"/>
        <end position="265"/>
    </location>
</feature>
<dbReference type="PANTHER" id="PTHR13992:SF39">
    <property type="entry name" value="SMRTER, ISOFORM G"/>
    <property type="match status" value="1"/>
</dbReference>
<dbReference type="InterPro" id="IPR031557">
    <property type="entry name" value="N-CoR_GPS2_interact"/>
</dbReference>
<name>A0A2G8KF98_STIJA</name>
<dbReference type="STRING" id="307972.A0A2G8KF98"/>
<evidence type="ECO:0000313" key="6">
    <source>
        <dbReference type="Proteomes" id="UP000230750"/>
    </source>
</evidence>
<feature type="compositionally biased region" description="Polar residues" evidence="3">
    <location>
        <begin position="173"/>
        <end position="187"/>
    </location>
</feature>
<evidence type="ECO:0000256" key="2">
    <source>
        <dbReference type="ARBA" id="ARBA00023054"/>
    </source>
</evidence>
<proteinExistence type="inferred from homology"/>
<feature type="region of interest" description="Disordered" evidence="3">
    <location>
        <begin position="168"/>
        <end position="190"/>
    </location>
</feature>
<evidence type="ECO:0000256" key="1">
    <source>
        <dbReference type="ARBA" id="ARBA00010097"/>
    </source>
</evidence>